<protein>
    <recommendedName>
        <fullName evidence="8">Lipoprotein-releasing system ATP-binding protein LolD</fullName>
        <ecNumber evidence="8">7.6.2.-</ecNumber>
    </recommendedName>
</protein>
<dbReference type="CDD" id="cd03255">
    <property type="entry name" value="ABC_MJ0796_LolCDE_FtsE"/>
    <property type="match status" value="1"/>
</dbReference>
<dbReference type="Proteomes" id="UP000235015">
    <property type="component" value="Unassembled WGS sequence"/>
</dbReference>
<keyword evidence="5 8" id="KW-0067">ATP-binding</keyword>
<keyword evidence="7 8" id="KW-0472">Membrane</keyword>
<feature type="domain" description="ABC transporter" evidence="9">
    <location>
        <begin position="8"/>
        <end position="243"/>
    </location>
</feature>
<name>A0A2N6CYQ7_9GAMM</name>
<dbReference type="GO" id="GO:0005886">
    <property type="term" value="C:plasma membrane"/>
    <property type="evidence" value="ECO:0007669"/>
    <property type="project" value="UniProtKB-SubCell"/>
</dbReference>
<evidence type="ECO:0000256" key="2">
    <source>
        <dbReference type="ARBA" id="ARBA00022475"/>
    </source>
</evidence>
<evidence type="ECO:0000313" key="10">
    <source>
        <dbReference type="EMBL" id="PLX62488.1"/>
    </source>
</evidence>
<dbReference type="EMBL" id="PKUN01000005">
    <property type="protein sequence ID" value="PLX62488.1"/>
    <property type="molecule type" value="Genomic_DNA"/>
</dbReference>
<comment type="function">
    <text evidence="8">Part of the ABC transporter complex LolCDE involved in the translocation of mature outer membrane-directed lipoproteins, from the inner membrane to the periplasmic chaperone, LolA. Responsible for the formation of the LolA-lipoprotein complex in an ATP-dependent manner.</text>
</comment>
<sequence length="245" mass="26536">MSEKASVLECRDLTRTFVDGQLTVKVLSGITLRVERGERIAIVGSSGSGKSTLLHCLGGLDRATSGEVLIDGHNLQRMSEKARGLLRNQALGFVYQFHHLLPEFTALENVAMPLLIGNHPVPEARQRAAEMLSRVGLEHRIGHKPGELSGGERQRAAVARALVNHPRCVLADEPTGNLDQKTARQVYGLMLELNRDLQTSFIVVTHDMALAESMDRVLLLSDGLLNGQPVPEVSISGPAGVSSSR</sequence>
<accession>A0A2N6CYQ7</accession>
<evidence type="ECO:0000259" key="9">
    <source>
        <dbReference type="PROSITE" id="PS50893"/>
    </source>
</evidence>
<evidence type="ECO:0000256" key="8">
    <source>
        <dbReference type="RuleBase" id="RU367068"/>
    </source>
</evidence>
<dbReference type="PANTHER" id="PTHR24220:SF689">
    <property type="entry name" value="LIPOPROTEIN-RELEASING SYSTEM ATP-BINDING PROTEIN LOLD"/>
    <property type="match status" value="1"/>
</dbReference>
<dbReference type="PROSITE" id="PS00211">
    <property type="entry name" value="ABC_TRANSPORTER_1"/>
    <property type="match status" value="1"/>
</dbReference>
<dbReference type="InterPro" id="IPR003439">
    <property type="entry name" value="ABC_transporter-like_ATP-bd"/>
</dbReference>
<evidence type="ECO:0000256" key="1">
    <source>
        <dbReference type="ARBA" id="ARBA00022448"/>
    </source>
</evidence>
<dbReference type="InterPro" id="IPR003593">
    <property type="entry name" value="AAA+_ATPase"/>
</dbReference>
<dbReference type="STRING" id="1111735.GCA_000428045_01107"/>
<organism evidence="10 11">
    <name type="scientific">Sedimenticola selenatireducens</name>
    <dbReference type="NCBI Taxonomy" id="191960"/>
    <lineage>
        <taxon>Bacteria</taxon>
        <taxon>Pseudomonadati</taxon>
        <taxon>Pseudomonadota</taxon>
        <taxon>Gammaproteobacteria</taxon>
        <taxon>Chromatiales</taxon>
        <taxon>Sedimenticolaceae</taxon>
        <taxon>Sedimenticola</taxon>
    </lineage>
</organism>
<proteinExistence type="inferred from homology"/>
<dbReference type="PROSITE" id="PS50893">
    <property type="entry name" value="ABC_TRANSPORTER_2"/>
    <property type="match status" value="1"/>
</dbReference>
<dbReference type="SUPFAM" id="SSF52540">
    <property type="entry name" value="P-loop containing nucleoside triphosphate hydrolases"/>
    <property type="match status" value="1"/>
</dbReference>
<dbReference type="SMART" id="SM00382">
    <property type="entry name" value="AAA"/>
    <property type="match status" value="1"/>
</dbReference>
<comment type="similarity">
    <text evidence="8">Belongs to the ABC transporter superfamily. Lipoprotein translocase (TC 3.A.1.125) family.</text>
</comment>
<dbReference type="PANTHER" id="PTHR24220">
    <property type="entry name" value="IMPORT ATP-BINDING PROTEIN"/>
    <property type="match status" value="1"/>
</dbReference>
<comment type="subcellular location">
    <subcellularLocation>
        <location evidence="8">Cell inner membrane</location>
        <topology evidence="8">Peripheral membrane protein</topology>
    </subcellularLocation>
</comment>
<evidence type="ECO:0000256" key="5">
    <source>
        <dbReference type="ARBA" id="ARBA00022840"/>
    </source>
</evidence>
<keyword evidence="4 8" id="KW-0547">Nucleotide-binding</keyword>
<keyword evidence="3 8" id="KW-0997">Cell inner membrane</keyword>
<evidence type="ECO:0000256" key="3">
    <source>
        <dbReference type="ARBA" id="ARBA00022519"/>
    </source>
</evidence>
<dbReference type="InterPro" id="IPR015854">
    <property type="entry name" value="ABC_transpr_LolD-like"/>
</dbReference>
<keyword evidence="10" id="KW-0449">Lipoprotein</keyword>
<keyword evidence="2 8" id="KW-1003">Cell membrane</keyword>
<keyword evidence="1 8" id="KW-0813">Transport</keyword>
<dbReference type="EC" id="7.6.2.-" evidence="8"/>
<dbReference type="NCBIfam" id="TIGR02211">
    <property type="entry name" value="LolD_lipo_ex"/>
    <property type="match status" value="1"/>
</dbReference>
<evidence type="ECO:0000256" key="4">
    <source>
        <dbReference type="ARBA" id="ARBA00022741"/>
    </source>
</evidence>
<dbReference type="InterPro" id="IPR017911">
    <property type="entry name" value="MacB-like_ATP-bd"/>
</dbReference>
<dbReference type="GO" id="GO:0005524">
    <property type="term" value="F:ATP binding"/>
    <property type="evidence" value="ECO:0007669"/>
    <property type="project" value="UniProtKB-UniRule"/>
</dbReference>
<gene>
    <name evidence="8 10" type="primary">lolD</name>
    <name evidence="10" type="ORF">C0630_06585</name>
</gene>
<dbReference type="GO" id="GO:0089705">
    <property type="term" value="P:protein localization to outer membrane"/>
    <property type="evidence" value="ECO:0007669"/>
    <property type="project" value="TreeGrafter"/>
</dbReference>
<dbReference type="GO" id="GO:0022857">
    <property type="term" value="F:transmembrane transporter activity"/>
    <property type="evidence" value="ECO:0007669"/>
    <property type="project" value="TreeGrafter"/>
</dbReference>
<keyword evidence="6 8" id="KW-1278">Translocase</keyword>
<evidence type="ECO:0000256" key="6">
    <source>
        <dbReference type="ARBA" id="ARBA00022967"/>
    </source>
</evidence>
<dbReference type="FunFam" id="3.40.50.300:FF:000230">
    <property type="entry name" value="Lipoprotein-releasing system ATP-binding protein LolD"/>
    <property type="match status" value="1"/>
</dbReference>
<comment type="subunit">
    <text evidence="8">The complex is composed of two ATP-binding proteins (LolD) and two transmembrane proteins (LolC and LolE).</text>
</comment>
<dbReference type="InterPro" id="IPR011924">
    <property type="entry name" value="LolD_lipo_ATP-bd"/>
</dbReference>
<evidence type="ECO:0000313" key="11">
    <source>
        <dbReference type="Proteomes" id="UP000235015"/>
    </source>
</evidence>
<dbReference type="Gene3D" id="3.40.50.300">
    <property type="entry name" value="P-loop containing nucleotide triphosphate hydrolases"/>
    <property type="match status" value="1"/>
</dbReference>
<dbReference type="InterPro" id="IPR017871">
    <property type="entry name" value="ABC_transporter-like_CS"/>
</dbReference>
<evidence type="ECO:0000256" key="7">
    <source>
        <dbReference type="ARBA" id="ARBA00023136"/>
    </source>
</evidence>
<dbReference type="GO" id="GO:0016887">
    <property type="term" value="F:ATP hydrolysis activity"/>
    <property type="evidence" value="ECO:0007669"/>
    <property type="project" value="InterPro"/>
</dbReference>
<reference evidence="10 11" key="1">
    <citation type="submission" date="2017-11" db="EMBL/GenBank/DDBJ databases">
        <title>Genome-resolved metagenomics identifies genetic mobility, metabolic interactions, and unexpected diversity in perchlorate-reducing communities.</title>
        <authorList>
            <person name="Barnum T.P."/>
            <person name="Figueroa I.A."/>
            <person name="Carlstrom C.I."/>
            <person name="Lucas L.N."/>
            <person name="Engelbrektson A.L."/>
            <person name="Coates J.D."/>
        </authorList>
    </citation>
    <scope>NUCLEOTIDE SEQUENCE [LARGE SCALE GENOMIC DNA]</scope>
    <source>
        <strain evidence="10">BM301</strain>
    </source>
</reference>
<dbReference type="AlphaFoldDB" id="A0A2N6CYQ7"/>
<dbReference type="Pfam" id="PF00005">
    <property type="entry name" value="ABC_tran"/>
    <property type="match status" value="1"/>
</dbReference>
<comment type="caution">
    <text evidence="10">The sequence shown here is derived from an EMBL/GenBank/DDBJ whole genome shotgun (WGS) entry which is preliminary data.</text>
</comment>
<dbReference type="GO" id="GO:0044874">
    <property type="term" value="P:lipoprotein localization to outer membrane"/>
    <property type="evidence" value="ECO:0007669"/>
    <property type="project" value="TreeGrafter"/>
</dbReference>
<dbReference type="RefSeq" id="WP_273438417.1">
    <property type="nucleotide sequence ID" value="NZ_CBDUFW010000001.1"/>
</dbReference>
<dbReference type="InterPro" id="IPR027417">
    <property type="entry name" value="P-loop_NTPase"/>
</dbReference>